<sequence length="125" mass="13902">MAALNGSIQPNLPKFDGNKFGRWCIQMKVLFGYQKILEIVENGFADPGENATIAQREALRENKKKDQKGEEVEHDSRQSSILIDLEDEAITSQSVLANEESQSAPAYEVSTSLVPLNVGRPKRNL</sequence>
<gene>
    <name evidence="2" type="ORF">F0562_027352</name>
</gene>
<keyword evidence="3" id="KW-1185">Reference proteome</keyword>
<evidence type="ECO:0008006" key="4">
    <source>
        <dbReference type="Google" id="ProtNLM"/>
    </source>
</evidence>
<evidence type="ECO:0000313" key="3">
    <source>
        <dbReference type="Proteomes" id="UP000325577"/>
    </source>
</evidence>
<feature type="region of interest" description="Disordered" evidence="1">
    <location>
        <begin position="58"/>
        <end position="83"/>
    </location>
</feature>
<name>A0A5J5B631_9ASTE</name>
<dbReference type="EMBL" id="CM018038">
    <property type="protein sequence ID" value="KAA8538068.1"/>
    <property type="molecule type" value="Genomic_DNA"/>
</dbReference>
<accession>A0A5J5B631</accession>
<evidence type="ECO:0000256" key="1">
    <source>
        <dbReference type="SAM" id="MobiDB-lite"/>
    </source>
</evidence>
<proteinExistence type="predicted"/>
<dbReference type="OrthoDB" id="1434147at2759"/>
<protein>
    <recommendedName>
        <fullName evidence="4">DUF4219 domain-containing protein</fullName>
    </recommendedName>
</protein>
<organism evidence="2 3">
    <name type="scientific">Nyssa sinensis</name>
    <dbReference type="NCBI Taxonomy" id="561372"/>
    <lineage>
        <taxon>Eukaryota</taxon>
        <taxon>Viridiplantae</taxon>
        <taxon>Streptophyta</taxon>
        <taxon>Embryophyta</taxon>
        <taxon>Tracheophyta</taxon>
        <taxon>Spermatophyta</taxon>
        <taxon>Magnoliopsida</taxon>
        <taxon>eudicotyledons</taxon>
        <taxon>Gunneridae</taxon>
        <taxon>Pentapetalae</taxon>
        <taxon>asterids</taxon>
        <taxon>Cornales</taxon>
        <taxon>Nyssaceae</taxon>
        <taxon>Nyssa</taxon>
    </lineage>
</organism>
<dbReference type="AlphaFoldDB" id="A0A5J5B631"/>
<evidence type="ECO:0000313" key="2">
    <source>
        <dbReference type="EMBL" id="KAA8538068.1"/>
    </source>
</evidence>
<reference evidence="2 3" key="1">
    <citation type="submission" date="2019-09" db="EMBL/GenBank/DDBJ databases">
        <title>A chromosome-level genome assembly of the Chinese tupelo Nyssa sinensis.</title>
        <authorList>
            <person name="Yang X."/>
            <person name="Kang M."/>
            <person name="Yang Y."/>
            <person name="Xiong H."/>
            <person name="Wang M."/>
            <person name="Zhang Z."/>
            <person name="Wang Z."/>
            <person name="Wu H."/>
            <person name="Ma T."/>
            <person name="Liu J."/>
            <person name="Xi Z."/>
        </authorList>
    </citation>
    <scope>NUCLEOTIDE SEQUENCE [LARGE SCALE GENOMIC DNA]</scope>
    <source>
        <strain evidence="2">J267</strain>
        <tissue evidence="2">Leaf</tissue>
    </source>
</reference>
<dbReference type="Proteomes" id="UP000325577">
    <property type="component" value="Linkage Group LG15"/>
</dbReference>
<feature type="compositionally biased region" description="Basic and acidic residues" evidence="1">
    <location>
        <begin position="58"/>
        <end position="77"/>
    </location>
</feature>